<feature type="transmembrane region" description="Helical" evidence="6">
    <location>
        <begin position="149"/>
        <end position="168"/>
    </location>
</feature>
<dbReference type="Pfam" id="PF07690">
    <property type="entry name" value="MFS_1"/>
    <property type="match status" value="1"/>
</dbReference>
<dbReference type="GO" id="GO:0005886">
    <property type="term" value="C:plasma membrane"/>
    <property type="evidence" value="ECO:0007669"/>
    <property type="project" value="UniProtKB-SubCell"/>
</dbReference>
<feature type="transmembrane region" description="Helical" evidence="6">
    <location>
        <begin position="402"/>
        <end position="423"/>
    </location>
</feature>
<feature type="transmembrane region" description="Helical" evidence="6">
    <location>
        <begin position="174"/>
        <end position="197"/>
    </location>
</feature>
<accession>A0A4R0JPR3</accession>
<sequence length="441" mass="46308">MSATGTAAKSRTFRRLLANTLVANVTTSFLSFALAFWVYLETKSVLAASIVSGVSMLIGAISGTIVGAVVDTHRKKTAMALSSAITGVAFAIAGAVYVVAGERTSNWHGPWFWAFTGLILVGSIAGQLRSIALSTTVTLLVPADRRDKANGLVGTVNGVAHLVTSILSGLSVGLLGMGGTVAIAVVFTAVVLVDLLASIHIDEPRPEGHHQAGFDLRATWQTLRGVPGLLPLVLFSSFNNLVMGVFMALMDPYGLNLFSVESWGVVLGITSIGFIAGGALVARFGLGRQPLRVLLVANVAIAIIGMGTAVREWQSLLVLGMFGFMLVIPIAEAAEQTILQRLVPFQQQGRVFGVAQSIETASTPIAAFIIGPAAQFLLIPYMESAPGRSSFGWLLGDGQARGMALAFVVASLLMLIVVLLAFLSTAYQRLNLRYAAEPVPA</sequence>
<evidence type="ECO:0000256" key="1">
    <source>
        <dbReference type="ARBA" id="ARBA00004651"/>
    </source>
</evidence>
<proteinExistence type="predicted"/>
<protein>
    <submittedName>
        <fullName evidence="8">MFS transporter</fullName>
    </submittedName>
</protein>
<evidence type="ECO:0000256" key="6">
    <source>
        <dbReference type="SAM" id="Phobius"/>
    </source>
</evidence>
<organism evidence="8 9">
    <name type="scientific">Kribbella capetownensis</name>
    <dbReference type="NCBI Taxonomy" id="1572659"/>
    <lineage>
        <taxon>Bacteria</taxon>
        <taxon>Bacillati</taxon>
        <taxon>Actinomycetota</taxon>
        <taxon>Actinomycetes</taxon>
        <taxon>Propionibacteriales</taxon>
        <taxon>Kribbellaceae</taxon>
        <taxon>Kribbella</taxon>
    </lineage>
</organism>
<keyword evidence="4 6" id="KW-1133">Transmembrane helix</keyword>
<dbReference type="PANTHER" id="PTHR23513">
    <property type="entry name" value="INTEGRAL MEMBRANE EFFLUX PROTEIN-RELATED"/>
    <property type="match status" value="1"/>
</dbReference>
<evidence type="ECO:0000256" key="2">
    <source>
        <dbReference type="ARBA" id="ARBA00022475"/>
    </source>
</evidence>
<feature type="transmembrane region" description="Helical" evidence="6">
    <location>
        <begin position="262"/>
        <end position="281"/>
    </location>
</feature>
<reference evidence="8 9" key="1">
    <citation type="submission" date="2019-02" db="EMBL/GenBank/DDBJ databases">
        <title>Kribbella capetownensis sp. nov. and Kribbella speibonae sp. nov., isolated from soil.</title>
        <authorList>
            <person name="Curtis S.M."/>
            <person name="Norton I."/>
            <person name="Everest G.J."/>
            <person name="Meyers P.R."/>
        </authorList>
    </citation>
    <scope>NUCLEOTIDE SEQUENCE [LARGE SCALE GENOMIC DNA]</scope>
    <source>
        <strain evidence="8 9">YM53</strain>
    </source>
</reference>
<keyword evidence="5 6" id="KW-0472">Membrane</keyword>
<dbReference type="EMBL" id="SJKD01000011">
    <property type="protein sequence ID" value="TCC43985.1"/>
    <property type="molecule type" value="Genomic_DNA"/>
</dbReference>
<comment type="caution">
    <text evidence="8">The sequence shown here is derived from an EMBL/GenBank/DDBJ whole genome shotgun (WGS) entry which is preliminary data.</text>
</comment>
<feature type="transmembrane region" description="Helical" evidence="6">
    <location>
        <begin position="46"/>
        <end position="70"/>
    </location>
</feature>
<feature type="transmembrane region" description="Helical" evidence="6">
    <location>
        <begin position="316"/>
        <end position="334"/>
    </location>
</feature>
<dbReference type="PROSITE" id="PS50850">
    <property type="entry name" value="MFS"/>
    <property type="match status" value="1"/>
</dbReference>
<dbReference type="SUPFAM" id="SSF103473">
    <property type="entry name" value="MFS general substrate transporter"/>
    <property type="match status" value="1"/>
</dbReference>
<dbReference type="Gene3D" id="1.20.1250.20">
    <property type="entry name" value="MFS general substrate transporter like domains"/>
    <property type="match status" value="1"/>
</dbReference>
<dbReference type="GO" id="GO:0022857">
    <property type="term" value="F:transmembrane transporter activity"/>
    <property type="evidence" value="ECO:0007669"/>
    <property type="project" value="InterPro"/>
</dbReference>
<dbReference type="InterPro" id="IPR011701">
    <property type="entry name" value="MFS"/>
</dbReference>
<keyword evidence="3 6" id="KW-0812">Transmembrane</keyword>
<feature type="transmembrane region" description="Helical" evidence="6">
    <location>
        <begin position="293"/>
        <end position="310"/>
    </location>
</feature>
<feature type="domain" description="Major facilitator superfamily (MFS) profile" evidence="7">
    <location>
        <begin position="1"/>
        <end position="429"/>
    </location>
</feature>
<evidence type="ECO:0000313" key="8">
    <source>
        <dbReference type="EMBL" id="TCC43985.1"/>
    </source>
</evidence>
<dbReference type="PANTHER" id="PTHR23513:SF6">
    <property type="entry name" value="MAJOR FACILITATOR SUPERFAMILY ASSOCIATED DOMAIN-CONTAINING PROTEIN"/>
    <property type="match status" value="1"/>
</dbReference>
<dbReference type="InterPro" id="IPR020846">
    <property type="entry name" value="MFS_dom"/>
</dbReference>
<feature type="transmembrane region" description="Helical" evidence="6">
    <location>
        <begin position="111"/>
        <end position="128"/>
    </location>
</feature>
<evidence type="ECO:0000313" key="9">
    <source>
        <dbReference type="Proteomes" id="UP000293342"/>
    </source>
</evidence>
<keyword evidence="2" id="KW-1003">Cell membrane</keyword>
<evidence type="ECO:0000256" key="5">
    <source>
        <dbReference type="ARBA" id="ARBA00023136"/>
    </source>
</evidence>
<feature type="transmembrane region" description="Helical" evidence="6">
    <location>
        <begin position="229"/>
        <end position="250"/>
    </location>
</feature>
<name>A0A4R0JPR3_9ACTN</name>
<evidence type="ECO:0000259" key="7">
    <source>
        <dbReference type="PROSITE" id="PS50850"/>
    </source>
</evidence>
<dbReference type="RefSeq" id="WP_131518469.1">
    <property type="nucleotide sequence ID" value="NZ_SJKD01000011.1"/>
</dbReference>
<dbReference type="AlphaFoldDB" id="A0A4R0JPR3"/>
<keyword evidence="9" id="KW-1185">Reference proteome</keyword>
<evidence type="ECO:0000256" key="4">
    <source>
        <dbReference type="ARBA" id="ARBA00022989"/>
    </source>
</evidence>
<comment type="subcellular location">
    <subcellularLocation>
        <location evidence="1">Cell membrane</location>
        <topology evidence="1">Multi-pass membrane protein</topology>
    </subcellularLocation>
</comment>
<evidence type="ECO:0000256" key="3">
    <source>
        <dbReference type="ARBA" id="ARBA00022692"/>
    </source>
</evidence>
<dbReference type="OrthoDB" id="7441468at2"/>
<feature type="transmembrane region" description="Helical" evidence="6">
    <location>
        <begin position="365"/>
        <end position="382"/>
    </location>
</feature>
<feature type="transmembrane region" description="Helical" evidence="6">
    <location>
        <begin position="21"/>
        <end position="40"/>
    </location>
</feature>
<dbReference type="Proteomes" id="UP000293342">
    <property type="component" value="Unassembled WGS sequence"/>
</dbReference>
<gene>
    <name evidence="8" type="ORF">E0H75_37550</name>
</gene>
<feature type="transmembrane region" description="Helical" evidence="6">
    <location>
        <begin position="77"/>
        <end position="99"/>
    </location>
</feature>
<dbReference type="InterPro" id="IPR036259">
    <property type="entry name" value="MFS_trans_sf"/>
</dbReference>
<dbReference type="CDD" id="cd06173">
    <property type="entry name" value="MFS_MefA_like"/>
    <property type="match status" value="1"/>
</dbReference>